<reference evidence="1 2" key="1">
    <citation type="submission" date="2024-01" db="EMBL/GenBank/DDBJ databases">
        <title>Genome assemblies of Stephania.</title>
        <authorList>
            <person name="Yang L."/>
        </authorList>
    </citation>
    <scope>NUCLEOTIDE SEQUENCE [LARGE SCALE GENOMIC DNA]</scope>
    <source>
        <strain evidence="1">JXDWG</strain>
        <tissue evidence="1">Leaf</tissue>
    </source>
</reference>
<evidence type="ECO:0000313" key="2">
    <source>
        <dbReference type="Proteomes" id="UP001419268"/>
    </source>
</evidence>
<comment type="caution">
    <text evidence="1">The sequence shown here is derived from an EMBL/GenBank/DDBJ whole genome shotgun (WGS) entry which is preliminary data.</text>
</comment>
<organism evidence="1 2">
    <name type="scientific">Stephania cephalantha</name>
    <dbReference type="NCBI Taxonomy" id="152367"/>
    <lineage>
        <taxon>Eukaryota</taxon>
        <taxon>Viridiplantae</taxon>
        <taxon>Streptophyta</taxon>
        <taxon>Embryophyta</taxon>
        <taxon>Tracheophyta</taxon>
        <taxon>Spermatophyta</taxon>
        <taxon>Magnoliopsida</taxon>
        <taxon>Ranunculales</taxon>
        <taxon>Menispermaceae</taxon>
        <taxon>Menispermoideae</taxon>
        <taxon>Cissampelideae</taxon>
        <taxon>Stephania</taxon>
    </lineage>
</organism>
<keyword evidence="2" id="KW-1185">Reference proteome</keyword>
<name>A0AAP0JUB0_9MAGN</name>
<proteinExistence type="predicted"/>
<dbReference type="EMBL" id="JBBNAG010000004">
    <property type="protein sequence ID" value="KAK9140337.1"/>
    <property type="molecule type" value="Genomic_DNA"/>
</dbReference>
<sequence length="207" mass="22655">MSDVMIYMSALPQPITTTTTLTAVLPVLKTYVIRIDDMHNWTDTVTAQGHQLTELLRIVRAYLVSQVIPVEPTTTILSVLEILIVSVTTTTVLGAPKLPIAATIPIPSKMFSVVVLVEIPVNATLALTEKNRKKKRGNGLQKSSEGSSSFGFEIPVTTVVPYVYISPLAPTMVIRFLSISLVVMVPPTFAPDFTSRPPQIVHPLQEY</sequence>
<evidence type="ECO:0000313" key="1">
    <source>
        <dbReference type="EMBL" id="KAK9140337.1"/>
    </source>
</evidence>
<gene>
    <name evidence="1" type="ORF">Scep_010018</name>
</gene>
<dbReference type="Proteomes" id="UP001419268">
    <property type="component" value="Unassembled WGS sequence"/>
</dbReference>
<accession>A0AAP0JUB0</accession>
<protein>
    <submittedName>
        <fullName evidence="1">Uncharacterized protein</fullName>
    </submittedName>
</protein>
<dbReference type="AlphaFoldDB" id="A0AAP0JUB0"/>